<evidence type="ECO:0000256" key="4">
    <source>
        <dbReference type="ARBA" id="ARBA00022691"/>
    </source>
</evidence>
<dbReference type="Proteomes" id="UP000694387">
    <property type="component" value="Chromosome 1"/>
</dbReference>
<keyword evidence="2" id="KW-0489">Methyltransferase</keyword>
<name>A0A8C4KRD0_EQUAS</name>
<reference evidence="5 6" key="1">
    <citation type="journal article" date="2020" name="Nat. Commun.">
        <title>Donkey genomes provide new insights into domestication and selection for coat color.</title>
        <authorList>
            <person name="Wang"/>
            <person name="C."/>
            <person name="Li"/>
            <person name="H."/>
            <person name="Guo"/>
            <person name="Y."/>
            <person name="Huang"/>
            <person name="J."/>
            <person name="Sun"/>
            <person name="Y."/>
            <person name="Min"/>
            <person name="J."/>
            <person name="Wang"/>
            <person name="J."/>
            <person name="Fang"/>
            <person name="X."/>
            <person name="Zhao"/>
            <person name="Z."/>
            <person name="Wang"/>
            <person name="S."/>
            <person name="Zhang"/>
            <person name="Y."/>
            <person name="Liu"/>
            <person name="Q."/>
            <person name="Jiang"/>
            <person name="Q."/>
            <person name="Wang"/>
            <person name="X."/>
            <person name="Guo"/>
            <person name="Y."/>
            <person name="Yang"/>
            <person name="C."/>
            <person name="Wang"/>
            <person name="Y."/>
            <person name="Tian"/>
            <person name="F."/>
            <person name="Zhuang"/>
            <person name="G."/>
            <person name="Fan"/>
            <person name="Y."/>
            <person name="Gao"/>
            <person name="Q."/>
            <person name="Li"/>
            <person name="Y."/>
            <person name="Ju"/>
            <person name="Z."/>
            <person name="Li"/>
            <person name="J."/>
            <person name="Li"/>
            <person name="R."/>
            <person name="Hou"/>
            <person name="M."/>
            <person name="Yang"/>
            <person name="G."/>
            <person name="Liu"/>
            <person name="G."/>
            <person name="Liu"/>
            <person name="W."/>
            <person name="Guo"/>
            <person name="J."/>
            <person name="Pan"/>
            <person name="S."/>
            <person name="Fan"/>
            <person name="G."/>
            <person name="Zhang"/>
            <person name="W."/>
            <person name="Zhang"/>
            <person name="R."/>
            <person name="Yu"/>
            <person name="J."/>
            <person name="Zhang"/>
            <person name="X."/>
            <person name="Yin"/>
            <person name="Q."/>
            <person name="Ji"/>
            <person name="C."/>
            <person name="Jin"/>
            <person name="Y."/>
            <person name="Yue"/>
            <person name="G."/>
            <person name="Liu"/>
            <person name="M."/>
            <person name="Xu"/>
            <person name="J."/>
            <person name="Liu"/>
            <person name="S."/>
            <person name="Jordana"/>
            <person name="J."/>
            <person name="Noce"/>
            <person name="A."/>
            <person name="Amills"/>
            <person name="M."/>
            <person name="Wu"/>
            <person name="D.D."/>
            <person name="Li"/>
            <person name="S."/>
            <person name="Zhou"/>
            <person name="X. and Zhong"/>
            <person name="J."/>
        </authorList>
    </citation>
    <scope>NUCLEOTIDE SEQUENCE [LARGE SCALE GENOMIC DNA]</scope>
</reference>
<accession>A0A8C4KRD0</accession>
<dbReference type="Gene3D" id="3.40.50.150">
    <property type="entry name" value="Vaccinia Virus protein VP39"/>
    <property type="match status" value="1"/>
</dbReference>
<comment type="similarity">
    <text evidence="1">Belongs to the class I-like SAM-binding methyltransferase superfamily. NNMT/PNMT/TEMT family.</text>
</comment>
<evidence type="ECO:0000256" key="2">
    <source>
        <dbReference type="ARBA" id="ARBA00022603"/>
    </source>
</evidence>
<organism evidence="5 6">
    <name type="scientific">Equus asinus</name>
    <name type="common">Donkey</name>
    <name type="synonym">Equus africanus asinus</name>
    <dbReference type="NCBI Taxonomy" id="9793"/>
    <lineage>
        <taxon>Eukaryota</taxon>
        <taxon>Metazoa</taxon>
        <taxon>Chordata</taxon>
        <taxon>Craniata</taxon>
        <taxon>Vertebrata</taxon>
        <taxon>Euteleostomi</taxon>
        <taxon>Mammalia</taxon>
        <taxon>Eutheria</taxon>
        <taxon>Laurasiatheria</taxon>
        <taxon>Perissodactyla</taxon>
        <taxon>Equidae</taxon>
        <taxon>Equus</taxon>
    </lineage>
</organism>
<keyword evidence="4" id="KW-0949">S-adenosyl-L-methionine</keyword>
<dbReference type="AlphaFoldDB" id="A0A8C4KRD0"/>
<dbReference type="Pfam" id="PF01234">
    <property type="entry name" value="NNMT_PNMT_TEMT"/>
    <property type="match status" value="1"/>
</dbReference>
<reference evidence="5" key="3">
    <citation type="submission" date="2025-09" db="UniProtKB">
        <authorList>
            <consortium name="Ensembl"/>
        </authorList>
    </citation>
    <scope>IDENTIFICATION</scope>
</reference>
<proteinExistence type="inferred from homology"/>
<dbReference type="InterPro" id="IPR000940">
    <property type="entry name" value="NNMT_TEMT_trans"/>
</dbReference>
<dbReference type="PROSITE" id="PS51681">
    <property type="entry name" value="SAM_MT_NNMT_PNMT_TEMT"/>
    <property type="match status" value="1"/>
</dbReference>
<dbReference type="SUPFAM" id="SSF53335">
    <property type="entry name" value="S-adenosyl-L-methionine-dependent methyltransferases"/>
    <property type="match status" value="1"/>
</dbReference>
<dbReference type="PANTHER" id="PTHR10867">
    <property type="entry name" value="NNMT/PNMT/TEMT FAMILY MEMBER"/>
    <property type="match status" value="1"/>
</dbReference>
<sequence length="275" mass="30545">MLTQHWGNQQVQMGTHSTITALQRHFRRKCPEANCYIRNPGGQPCSLVVKFGAQLQQPRFGSQVQTYTTCQWPCCGSDPYGLTIYLLLSACEAFQEVMATDYTEQNLQELEKWLRKEPGADDWSPAMQYVCELEGNRSPKVAEKEAWLGRTVTRWLKGTVTQPDPLGPAQVPSANCVLSLLALESACPHVDTHWAAGWSLASLLKPGGHLVTMAALRSWPYMLGSEKFFGLCLGKQTVERAMQEASCQVLRCHYHPISYSEAYSSSEVTGRGPGA</sequence>
<evidence type="ECO:0000256" key="1">
    <source>
        <dbReference type="ARBA" id="ARBA00007996"/>
    </source>
</evidence>
<reference evidence="5" key="2">
    <citation type="submission" date="2025-08" db="UniProtKB">
        <authorList>
            <consortium name="Ensembl"/>
        </authorList>
    </citation>
    <scope>IDENTIFICATION</scope>
</reference>
<dbReference type="Ensembl" id="ENSEAST00005000503.2">
    <property type="protein sequence ID" value="ENSEASP00005000413.2"/>
    <property type="gene ID" value="ENSEASG00005000400.2"/>
</dbReference>
<keyword evidence="6" id="KW-1185">Reference proteome</keyword>
<dbReference type="GO" id="GO:0030748">
    <property type="term" value="F:amine N-methyltransferase activity"/>
    <property type="evidence" value="ECO:0007669"/>
    <property type="project" value="TreeGrafter"/>
</dbReference>
<keyword evidence="3" id="KW-0808">Transferase</keyword>
<dbReference type="GO" id="GO:0008170">
    <property type="term" value="F:N-methyltransferase activity"/>
    <property type="evidence" value="ECO:0007669"/>
    <property type="project" value="TreeGrafter"/>
</dbReference>
<evidence type="ECO:0000313" key="6">
    <source>
        <dbReference type="Proteomes" id="UP000694387"/>
    </source>
</evidence>
<dbReference type="GO" id="GO:0005829">
    <property type="term" value="C:cytosol"/>
    <property type="evidence" value="ECO:0007669"/>
    <property type="project" value="TreeGrafter"/>
</dbReference>
<dbReference type="GO" id="GO:0032259">
    <property type="term" value="P:methylation"/>
    <property type="evidence" value="ECO:0007669"/>
    <property type="project" value="UniProtKB-KW"/>
</dbReference>
<evidence type="ECO:0000256" key="3">
    <source>
        <dbReference type="ARBA" id="ARBA00022679"/>
    </source>
</evidence>
<dbReference type="GeneTree" id="ENSGT00390000011708"/>
<dbReference type="PANTHER" id="PTHR10867:SF33">
    <property type="entry name" value="INDOLETHYLAMINE N-METHYLTRANSFERASE"/>
    <property type="match status" value="1"/>
</dbReference>
<dbReference type="InterPro" id="IPR029063">
    <property type="entry name" value="SAM-dependent_MTases_sf"/>
</dbReference>
<evidence type="ECO:0000313" key="5">
    <source>
        <dbReference type="Ensembl" id="ENSEASP00005000413.2"/>
    </source>
</evidence>
<protein>
    <submittedName>
        <fullName evidence="5">Uncharacterized protein</fullName>
    </submittedName>
</protein>